<evidence type="ECO:0000259" key="1">
    <source>
        <dbReference type="Pfam" id="PF13175"/>
    </source>
</evidence>
<proteinExistence type="predicted"/>
<dbReference type="SUPFAM" id="SSF52540">
    <property type="entry name" value="P-loop containing nucleoside triphosphate hydrolases"/>
    <property type="match status" value="1"/>
</dbReference>
<evidence type="ECO:0000313" key="3">
    <source>
        <dbReference type="Proteomes" id="UP000034048"/>
    </source>
</evidence>
<dbReference type="AlphaFoldDB" id="A0A0G0RNT4"/>
<accession>A0A0G0RNT4</accession>
<dbReference type="InterPro" id="IPR051396">
    <property type="entry name" value="Bact_Antivir_Def_Nuclease"/>
</dbReference>
<dbReference type="InterPro" id="IPR041685">
    <property type="entry name" value="AAA_GajA/Old/RecF-like"/>
</dbReference>
<dbReference type="PANTHER" id="PTHR43581">
    <property type="entry name" value="ATP/GTP PHOSPHATASE"/>
    <property type="match status" value="1"/>
</dbReference>
<dbReference type="CDD" id="cd00267">
    <property type="entry name" value="ABC_ATPase"/>
    <property type="match status" value="1"/>
</dbReference>
<dbReference type="PANTHER" id="PTHR43581:SF4">
    <property type="entry name" value="ATP_GTP PHOSPHATASE"/>
    <property type="match status" value="1"/>
</dbReference>
<dbReference type="InterPro" id="IPR027417">
    <property type="entry name" value="P-loop_NTPase"/>
</dbReference>
<organism evidence="2 3">
    <name type="scientific">Candidatus Falkowbacteria bacterium GW2011_GWA2_39_24</name>
    <dbReference type="NCBI Taxonomy" id="1618634"/>
    <lineage>
        <taxon>Bacteria</taxon>
        <taxon>Candidatus Falkowiibacteriota</taxon>
    </lineage>
</organism>
<feature type="domain" description="Endonuclease GajA/Old nuclease/RecF-like AAA" evidence="1">
    <location>
        <begin position="1"/>
        <end position="367"/>
    </location>
</feature>
<protein>
    <recommendedName>
        <fullName evidence="1">Endonuclease GajA/Old nuclease/RecF-like AAA domain-containing protein</fullName>
    </recommendedName>
</protein>
<dbReference type="EMBL" id="LBWS01000006">
    <property type="protein sequence ID" value="KKR15267.1"/>
    <property type="molecule type" value="Genomic_DNA"/>
</dbReference>
<evidence type="ECO:0000313" key="2">
    <source>
        <dbReference type="EMBL" id="KKR15267.1"/>
    </source>
</evidence>
<comment type="caution">
    <text evidence="2">The sequence shown here is derived from an EMBL/GenBank/DDBJ whole genome shotgun (WGS) entry which is preliminary data.</text>
</comment>
<name>A0A0G0RNT4_9BACT</name>
<reference evidence="2 3" key="1">
    <citation type="journal article" date="2015" name="Nature">
        <title>rRNA introns, odd ribosomes, and small enigmatic genomes across a large radiation of phyla.</title>
        <authorList>
            <person name="Brown C.T."/>
            <person name="Hug L.A."/>
            <person name="Thomas B.C."/>
            <person name="Sharon I."/>
            <person name="Castelle C.J."/>
            <person name="Singh A."/>
            <person name="Wilkins M.J."/>
            <person name="Williams K.H."/>
            <person name="Banfield J.F."/>
        </authorList>
    </citation>
    <scope>NUCLEOTIDE SEQUENCE [LARGE SCALE GENOMIC DNA]</scope>
</reference>
<gene>
    <name evidence="2" type="ORF">UT42_C0006G0004</name>
</gene>
<dbReference type="Pfam" id="PF13175">
    <property type="entry name" value="AAA_15"/>
    <property type="match status" value="1"/>
</dbReference>
<dbReference type="Proteomes" id="UP000034048">
    <property type="component" value="Unassembled WGS sequence"/>
</dbReference>
<sequence>MKYIKFEINKFKGIDRLELDLAKYPSGKIFPLVGLNESGKTTILEAIDFFQKDFIQNKRHELIHKRDKGSFTGDIETIATLELETEDQSIIKTFLEQNSLVLENEVKKIIISKKYNYSDGNSNNLTTITTSFEPLLQVKTAEAESYSSLNETLSEQLKTNLQKVVPKILYFPDFLFDFPEKIYLETVPNSTWSDKEKIRQEEYKEILQDILYTINPTYKLENFVAKLKATVDDGKQESASQIKREIGTKLNETIVDPWQSIFPNSPRKTIEIVTGNDVNTFYLQIKINEGASSFYINERSLGFKWFFGFLLSTEFRKARQTESGEYLFLFDEPANNLHQSSQQKLLALFENLTDKAKIIYSTHSHYLLSSKFILNTFIVIDEGRTTGDEYDYRQNIKAIPYAQFVAKYPDQENHFKPILDVLEFVENPFMPSGKIIFTEGKFDYYTFKLIEEKFFKDKSFDFNFYPGGGVDNYEKVFREYLANNRKFIAVFDADGDSDNGGIGAKKKYIDIISQELDKNIFVLSDIDITFRDFQTENLFTDIEKLEIQKKTFPSSTVYKKSEFNTAIQELFINKNTFEVSTETIERFKKIFIFVKQKFSDLS</sequence>
<dbReference type="Gene3D" id="3.40.50.300">
    <property type="entry name" value="P-loop containing nucleotide triphosphate hydrolases"/>
    <property type="match status" value="1"/>
</dbReference>